<feature type="transmembrane region" description="Helical" evidence="1">
    <location>
        <begin position="183"/>
        <end position="202"/>
    </location>
</feature>
<reference evidence="2" key="1">
    <citation type="submission" date="2011-04" db="EMBL/GenBank/DDBJ databases">
        <title>Evolution of plant cell wall degrading machinery underlies the functional diversity of forest fungi.</title>
        <authorList>
            <consortium name="US DOE Joint Genome Institute (JGI-PGF)"/>
            <person name="Eastwood D.C."/>
            <person name="Floudas D."/>
            <person name="Binder M."/>
            <person name="Majcherczyk A."/>
            <person name="Schneider P."/>
            <person name="Aerts A."/>
            <person name="Asiegbu F.O."/>
            <person name="Baker S.E."/>
            <person name="Barry K."/>
            <person name="Bendiksby M."/>
            <person name="Blumentritt M."/>
            <person name="Coutinho P.M."/>
            <person name="Cullen D."/>
            <person name="Cullen D."/>
            <person name="Gathman A."/>
            <person name="Goodell B."/>
            <person name="Henrissat B."/>
            <person name="Ihrmark K."/>
            <person name="Kauserud H."/>
            <person name="Kohler A."/>
            <person name="LaButti K."/>
            <person name="Lapidus A."/>
            <person name="Lavin J.L."/>
            <person name="Lee Y.-H."/>
            <person name="Lindquist E."/>
            <person name="Lilly W."/>
            <person name="Lucas S."/>
            <person name="Morin E."/>
            <person name="Murat C."/>
            <person name="Oguiza J.A."/>
            <person name="Park J."/>
            <person name="Pisabarro A.G."/>
            <person name="Riley R."/>
            <person name="Rosling A."/>
            <person name="Salamov A."/>
            <person name="Schmidt O."/>
            <person name="Schmutz J."/>
            <person name="Skrede I."/>
            <person name="Stenlid J."/>
            <person name="Wiebenga A."/>
            <person name="Xie X."/>
            <person name="Kues U."/>
            <person name="Hibbett D.S."/>
            <person name="Hoffmeister D."/>
            <person name="Hogberg N."/>
            <person name="Martin F."/>
            <person name="Grigoriev I.V."/>
            <person name="Watkinson S.C."/>
        </authorList>
    </citation>
    <scope>NUCLEOTIDE SEQUENCE</scope>
    <source>
        <strain evidence="2">S7.9</strain>
    </source>
</reference>
<dbReference type="Gene3D" id="1.20.1250.20">
    <property type="entry name" value="MFS general substrate transporter like domains"/>
    <property type="match status" value="1"/>
</dbReference>
<proteinExistence type="predicted"/>
<gene>
    <name evidence="2" type="ORF">SERLADRAFT_442547</name>
</gene>
<feature type="transmembrane region" description="Helical" evidence="1">
    <location>
        <begin position="108"/>
        <end position="126"/>
    </location>
</feature>
<dbReference type="OrthoDB" id="424834at2759"/>
<feature type="transmembrane region" description="Helical" evidence="1">
    <location>
        <begin position="38"/>
        <end position="59"/>
    </location>
</feature>
<keyword evidence="1" id="KW-0812">Transmembrane</keyword>
<feature type="transmembrane region" description="Helical" evidence="1">
    <location>
        <begin position="279"/>
        <end position="297"/>
    </location>
</feature>
<evidence type="ECO:0008006" key="3">
    <source>
        <dbReference type="Google" id="ProtNLM"/>
    </source>
</evidence>
<dbReference type="InterPro" id="IPR052187">
    <property type="entry name" value="MFSD1"/>
</dbReference>
<dbReference type="EMBL" id="GL945441">
    <property type="protein sequence ID" value="EGO20414.1"/>
    <property type="molecule type" value="Genomic_DNA"/>
</dbReference>
<dbReference type="KEGG" id="sla:SERLADRAFT_442547"/>
<keyword evidence="1" id="KW-1133">Transmembrane helix</keyword>
<dbReference type="Proteomes" id="UP000008064">
    <property type="component" value="Unassembled WGS sequence"/>
</dbReference>
<accession>F8P9T5</accession>
<dbReference type="RefSeq" id="XP_007323159.1">
    <property type="nucleotide sequence ID" value="XM_007323097.1"/>
</dbReference>
<dbReference type="PANTHER" id="PTHR23512">
    <property type="entry name" value="MAJOR FACILITATOR SUPERFAMILY DOMAIN-CONTAINING PROTEIN 1"/>
    <property type="match status" value="1"/>
</dbReference>
<sequence>MKPEQSEKKKSLDLEDCSGQSFSHAHPLAGPPRPNLPLAWQVTMIVLTCMCTFGNHWSNGLIAALKTTIEKNLDINNSKFAALVSVTNLINTFLCIGFGFVIDRFGGPLLTVILAFCHLAGALIEAGSATNHLNSYNVLIAGKVIAAIGDGSLDNAQHRIFATYFAPGKGLAFSIDSDPPMHYIYYLLLPHEGMIWSMANLAQFVGQSTANVISKKLGSFAWPLWISSAISLFSFLCAIAVFLLDRYLQSQYNVIDQTARNRKQNTDARTVKSTAIRIAAVRHLPLTFWIVVLFSVFENSGMQSFLSISTSAVRTTKAKKGGCGWWLGIELLPSLAGGHNSFLGYLYRQVWAPNIDLVPAFVCAYVLYAISQSITPAPQVEIIRNIIPDPRFYATAFAIKKSVVQASVVIIVTAAGKIQDLSPTASLASSVTLWLVYAFVSVLVSGALLLACYTTYGKQILPAARLSQIRPRRLGSEIELLWRCNRSTSSISDTLKENVEIVETSPEDRILRLQLLEHSLKSPIDSSLSLYTRWGSVIASLVVIVIAWVIFGLGIEWGVHGCCKTSRRLMTQLIFGR</sequence>
<dbReference type="PANTHER" id="PTHR23512:SF12">
    <property type="entry name" value="TRANSPORTER, PUTATIVE (AFU_ORTHOLOGUE AFUA_4G00260)-RELATED"/>
    <property type="match status" value="1"/>
</dbReference>
<dbReference type="InterPro" id="IPR036259">
    <property type="entry name" value="MFS_trans_sf"/>
</dbReference>
<organism>
    <name type="scientific">Serpula lacrymans var. lacrymans (strain S7.9)</name>
    <name type="common">Dry rot fungus</name>
    <dbReference type="NCBI Taxonomy" id="578457"/>
    <lineage>
        <taxon>Eukaryota</taxon>
        <taxon>Fungi</taxon>
        <taxon>Dikarya</taxon>
        <taxon>Basidiomycota</taxon>
        <taxon>Agaricomycotina</taxon>
        <taxon>Agaricomycetes</taxon>
        <taxon>Agaricomycetidae</taxon>
        <taxon>Boletales</taxon>
        <taxon>Coniophorineae</taxon>
        <taxon>Serpulaceae</taxon>
        <taxon>Serpula</taxon>
    </lineage>
</organism>
<feature type="transmembrane region" description="Helical" evidence="1">
    <location>
        <begin position="434"/>
        <end position="456"/>
    </location>
</feature>
<feature type="transmembrane region" description="Helical" evidence="1">
    <location>
        <begin position="350"/>
        <end position="371"/>
    </location>
</feature>
<evidence type="ECO:0000256" key="1">
    <source>
        <dbReference type="SAM" id="Phobius"/>
    </source>
</evidence>
<name>F8P9T5_SERL9</name>
<feature type="transmembrane region" description="Helical" evidence="1">
    <location>
        <begin position="222"/>
        <end position="244"/>
    </location>
</feature>
<evidence type="ECO:0000313" key="2">
    <source>
        <dbReference type="EMBL" id="EGO20414.1"/>
    </source>
</evidence>
<dbReference type="HOGENOM" id="CLU_024516_1_1_1"/>
<feature type="transmembrane region" description="Helical" evidence="1">
    <location>
        <begin position="80"/>
        <end position="102"/>
    </location>
</feature>
<feature type="transmembrane region" description="Helical" evidence="1">
    <location>
        <begin position="392"/>
        <end position="414"/>
    </location>
</feature>
<keyword evidence="1" id="KW-0472">Membrane</keyword>
<feature type="transmembrane region" description="Helical" evidence="1">
    <location>
        <begin position="530"/>
        <end position="551"/>
    </location>
</feature>
<protein>
    <recommendedName>
        <fullName evidence="3">Major facilitator superfamily (MFS) profile domain-containing protein</fullName>
    </recommendedName>
</protein>
<dbReference type="GeneID" id="18815745"/>
<dbReference type="AlphaFoldDB" id="F8P9T5"/>
<dbReference type="SUPFAM" id="SSF103473">
    <property type="entry name" value="MFS general substrate transporter"/>
    <property type="match status" value="1"/>
</dbReference>